<dbReference type="PANTHER" id="PTHR32212:SF248">
    <property type="entry name" value="F-BOX DOMAIN-CONTAINING PROTEIN"/>
    <property type="match status" value="1"/>
</dbReference>
<dbReference type="OrthoDB" id="2921349at2759"/>
<dbReference type="SUPFAM" id="SSF52047">
    <property type="entry name" value="RNI-like"/>
    <property type="match status" value="1"/>
</dbReference>
<gene>
    <name evidence="2" type="ORF">BOTBODRAFT_36837</name>
</gene>
<protein>
    <recommendedName>
        <fullName evidence="1">F-box domain-containing protein</fullName>
    </recommendedName>
</protein>
<sequence length="632" mass="70877">MTSTQRNERDPNSYHVLIAFSQIFTLYLVQKLGPICYVIWRRSMPEVLAIVEQGPRIITWKPVRKISISWARALSNSNSSPRCPVHRLPIEILHIIFTFVKDTSINLFQPRLETKAPFNLSHVCRRWRDAALCGVALWTKIDAVNFTLIDLFLARSKSAPLDIELYEFDQRWFDAGYASTPDEDGTAVVEGLRRAFFFIQKARVQETSLFLQPLLPHVYRWKSLKLPYISGSKVRFMLKSRAPQLEVFHFGCSSLWNEIYGLGSGLFGGYTPRLRDVRLGGVYVSLDPNFACLKTLCLRNLDYRLVLAQIFINTLQGCPLLEELALQYIQFSQSEGEATLRPDHPSPALKARAAFPSLRYLLLENLGKLPTHAILASIVTPPSLHLCVDMHRATDLHDVFPQNISNLPNLARLRSLWVESEDGWCFLYGSSAPRIVPPGKNEPRLLTIGLGGLNTQHIPVMGPLLRDLSHILPMPDIEALYINVNEYPYSADALAAALHNFPKLRLLTLSLCPPSALRALSTSNASLPCPLLDTLELHSCAVNGGSLKEVLDSRRIAARAEQGPYAAPLRTLVLSGPGATSSALSDLRYLGVEVRFVPAIPSQAPVHLKTRLQFGDQYQDEVTYESDDMYIP</sequence>
<dbReference type="SUPFAM" id="SSF81383">
    <property type="entry name" value="F-box domain"/>
    <property type="match status" value="1"/>
</dbReference>
<accession>A0A067M2F7</accession>
<organism evidence="2 3">
    <name type="scientific">Botryobasidium botryosum (strain FD-172 SS1)</name>
    <dbReference type="NCBI Taxonomy" id="930990"/>
    <lineage>
        <taxon>Eukaryota</taxon>
        <taxon>Fungi</taxon>
        <taxon>Dikarya</taxon>
        <taxon>Basidiomycota</taxon>
        <taxon>Agaricomycotina</taxon>
        <taxon>Agaricomycetes</taxon>
        <taxon>Cantharellales</taxon>
        <taxon>Botryobasidiaceae</taxon>
        <taxon>Botryobasidium</taxon>
    </lineage>
</organism>
<dbReference type="InParanoid" id="A0A067M2F7"/>
<dbReference type="EMBL" id="KL198075">
    <property type="protein sequence ID" value="KDQ09749.1"/>
    <property type="molecule type" value="Genomic_DNA"/>
</dbReference>
<dbReference type="PANTHER" id="PTHR32212">
    <property type="entry name" value="CYCLIN-LIKE F-BOX"/>
    <property type="match status" value="1"/>
</dbReference>
<dbReference type="InterPro" id="IPR001810">
    <property type="entry name" value="F-box_dom"/>
</dbReference>
<name>A0A067M2F7_BOTB1</name>
<dbReference type="Gene3D" id="3.80.10.10">
    <property type="entry name" value="Ribonuclease Inhibitor"/>
    <property type="match status" value="1"/>
</dbReference>
<dbReference type="STRING" id="930990.A0A067M2F7"/>
<dbReference type="Gene3D" id="1.20.1280.50">
    <property type="match status" value="1"/>
</dbReference>
<evidence type="ECO:0000313" key="2">
    <source>
        <dbReference type="EMBL" id="KDQ09749.1"/>
    </source>
</evidence>
<evidence type="ECO:0000259" key="1">
    <source>
        <dbReference type="Pfam" id="PF12937"/>
    </source>
</evidence>
<reference evidence="3" key="1">
    <citation type="journal article" date="2014" name="Proc. Natl. Acad. Sci. U.S.A.">
        <title>Extensive sampling of basidiomycete genomes demonstrates inadequacy of the white-rot/brown-rot paradigm for wood decay fungi.</title>
        <authorList>
            <person name="Riley R."/>
            <person name="Salamov A.A."/>
            <person name="Brown D.W."/>
            <person name="Nagy L.G."/>
            <person name="Floudas D."/>
            <person name="Held B.W."/>
            <person name="Levasseur A."/>
            <person name="Lombard V."/>
            <person name="Morin E."/>
            <person name="Otillar R."/>
            <person name="Lindquist E.A."/>
            <person name="Sun H."/>
            <person name="LaButti K.M."/>
            <person name="Schmutz J."/>
            <person name="Jabbour D."/>
            <person name="Luo H."/>
            <person name="Baker S.E."/>
            <person name="Pisabarro A.G."/>
            <person name="Walton J.D."/>
            <person name="Blanchette R.A."/>
            <person name="Henrissat B."/>
            <person name="Martin F."/>
            <person name="Cullen D."/>
            <person name="Hibbett D.S."/>
            <person name="Grigoriev I.V."/>
        </authorList>
    </citation>
    <scope>NUCLEOTIDE SEQUENCE [LARGE SCALE GENOMIC DNA]</scope>
    <source>
        <strain evidence="3">FD-172 SS1</strain>
    </source>
</reference>
<dbReference type="InterPro" id="IPR036047">
    <property type="entry name" value="F-box-like_dom_sf"/>
</dbReference>
<evidence type="ECO:0000313" key="3">
    <source>
        <dbReference type="Proteomes" id="UP000027195"/>
    </source>
</evidence>
<proteinExistence type="predicted"/>
<keyword evidence="3" id="KW-1185">Reference proteome</keyword>
<dbReference type="AlphaFoldDB" id="A0A067M2F7"/>
<dbReference type="HOGENOM" id="CLU_024199_1_2_1"/>
<dbReference type="Pfam" id="PF12937">
    <property type="entry name" value="F-box-like"/>
    <property type="match status" value="1"/>
</dbReference>
<dbReference type="InterPro" id="IPR032675">
    <property type="entry name" value="LRR_dom_sf"/>
</dbReference>
<feature type="domain" description="F-box" evidence="1">
    <location>
        <begin position="86"/>
        <end position="142"/>
    </location>
</feature>
<dbReference type="Proteomes" id="UP000027195">
    <property type="component" value="Unassembled WGS sequence"/>
</dbReference>